<name>A0A9P0JUG8_ACAOB</name>
<reference evidence="1" key="1">
    <citation type="submission" date="2022-03" db="EMBL/GenBank/DDBJ databases">
        <authorList>
            <person name="Sayadi A."/>
        </authorList>
    </citation>
    <scope>NUCLEOTIDE SEQUENCE</scope>
</reference>
<accession>A0A9P0JUG8</accession>
<comment type="caution">
    <text evidence="1">The sequence shown here is derived from an EMBL/GenBank/DDBJ whole genome shotgun (WGS) entry which is preliminary data.</text>
</comment>
<gene>
    <name evidence="1" type="ORF">ACAOBT_LOCUS2143</name>
</gene>
<proteinExistence type="predicted"/>
<organism evidence="1 2">
    <name type="scientific">Acanthoscelides obtectus</name>
    <name type="common">Bean weevil</name>
    <name type="synonym">Bruchus obtectus</name>
    <dbReference type="NCBI Taxonomy" id="200917"/>
    <lineage>
        <taxon>Eukaryota</taxon>
        <taxon>Metazoa</taxon>
        <taxon>Ecdysozoa</taxon>
        <taxon>Arthropoda</taxon>
        <taxon>Hexapoda</taxon>
        <taxon>Insecta</taxon>
        <taxon>Pterygota</taxon>
        <taxon>Neoptera</taxon>
        <taxon>Endopterygota</taxon>
        <taxon>Coleoptera</taxon>
        <taxon>Polyphaga</taxon>
        <taxon>Cucujiformia</taxon>
        <taxon>Chrysomeloidea</taxon>
        <taxon>Chrysomelidae</taxon>
        <taxon>Bruchinae</taxon>
        <taxon>Bruchini</taxon>
        <taxon>Acanthoscelides</taxon>
    </lineage>
</organism>
<evidence type="ECO:0000313" key="2">
    <source>
        <dbReference type="Proteomes" id="UP001152888"/>
    </source>
</evidence>
<evidence type="ECO:0000313" key="1">
    <source>
        <dbReference type="EMBL" id="CAH1957516.1"/>
    </source>
</evidence>
<dbReference type="AlphaFoldDB" id="A0A9P0JUG8"/>
<protein>
    <submittedName>
        <fullName evidence="1">Uncharacterized protein</fullName>
    </submittedName>
</protein>
<keyword evidence="2" id="KW-1185">Reference proteome</keyword>
<dbReference type="EMBL" id="CAKOFQ010006671">
    <property type="protein sequence ID" value="CAH1957516.1"/>
    <property type="molecule type" value="Genomic_DNA"/>
</dbReference>
<sequence>MIEAPLAPKQAYDGLPTKKKEVTKDETILLVKRVSAMEFIVAASVNTTYKSDVDFSDFP</sequence>
<dbReference type="Proteomes" id="UP001152888">
    <property type="component" value="Unassembled WGS sequence"/>
</dbReference>